<sequence length="100" mass="10923">MSVDVVDAPERRRFEATVDGAPAGYAEYLLGADLIVFPHTVVDPAFEGKGVGSALARTALDEARRRGLAVLATCPFISGWMQRHPEYLDLAYQNRTTAKD</sequence>
<proteinExistence type="predicted"/>
<dbReference type="PROSITE" id="PS51729">
    <property type="entry name" value="GNAT_YJDJ"/>
    <property type="match status" value="1"/>
</dbReference>
<dbReference type="InterPro" id="IPR000182">
    <property type="entry name" value="GNAT_dom"/>
</dbReference>
<keyword evidence="3" id="KW-0012">Acyltransferase</keyword>
<reference evidence="4" key="1">
    <citation type="journal article" date="2019" name="Int. J. Syst. Evol. Microbiol.">
        <title>The Global Catalogue of Microorganisms (GCM) 10K type strain sequencing project: providing services to taxonomists for standard genome sequencing and annotation.</title>
        <authorList>
            <consortium name="The Broad Institute Genomics Platform"/>
            <consortium name="The Broad Institute Genome Sequencing Center for Infectious Disease"/>
            <person name="Wu L."/>
            <person name="Ma J."/>
        </authorList>
    </citation>
    <scope>NUCLEOTIDE SEQUENCE [LARGE SCALE GENOMIC DNA]</scope>
    <source>
        <strain evidence="4">JCM 17695</strain>
    </source>
</reference>
<dbReference type="EMBL" id="JBHTEY010000004">
    <property type="protein sequence ID" value="MFC7618275.1"/>
    <property type="molecule type" value="Genomic_DNA"/>
</dbReference>
<dbReference type="GO" id="GO:0016746">
    <property type="term" value="F:acyltransferase activity"/>
    <property type="evidence" value="ECO:0007669"/>
    <property type="project" value="UniProtKB-KW"/>
</dbReference>
<evidence type="ECO:0000259" key="2">
    <source>
        <dbReference type="PROSITE" id="PS51729"/>
    </source>
</evidence>
<dbReference type="CDD" id="cd04301">
    <property type="entry name" value="NAT_SF"/>
    <property type="match status" value="1"/>
</dbReference>
<dbReference type="InterPro" id="IPR031165">
    <property type="entry name" value="GNAT_YJDJ"/>
</dbReference>
<dbReference type="EC" id="2.3.1.-" evidence="3"/>
<protein>
    <submittedName>
        <fullName evidence="3">GNAT family N-acetyltransferase</fullName>
        <ecNumber evidence="3">2.3.1.-</ecNumber>
    </submittedName>
</protein>
<dbReference type="InterPro" id="IPR016181">
    <property type="entry name" value="Acyl_CoA_acyltransferase"/>
</dbReference>
<organism evidence="3 4">
    <name type="scientific">Actinokineospora soli</name>
    <dbReference type="NCBI Taxonomy" id="1048753"/>
    <lineage>
        <taxon>Bacteria</taxon>
        <taxon>Bacillati</taxon>
        <taxon>Actinomycetota</taxon>
        <taxon>Actinomycetes</taxon>
        <taxon>Pseudonocardiales</taxon>
        <taxon>Pseudonocardiaceae</taxon>
        <taxon>Actinokineospora</taxon>
    </lineage>
</organism>
<dbReference type="Proteomes" id="UP001596512">
    <property type="component" value="Unassembled WGS sequence"/>
</dbReference>
<dbReference type="Pfam" id="PF14542">
    <property type="entry name" value="Acetyltransf_CG"/>
    <property type="match status" value="1"/>
</dbReference>
<keyword evidence="4" id="KW-1185">Reference proteome</keyword>
<evidence type="ECO:0000313" key="4">
    <source>
        <dbReference type="Proteomes" id="UP001596512"/>
    </source>
</evidence>
<keyword evidence="3" id="KW-0808">Transferase</keyword>
<name>A0ABW2TWI9_9PSEU</name>
<accession>A0ABW2TWI9</accession>
<dbReference type="SUPFAM" id="SSF55729">
    <property type="entry name" value="Acyl-CoA N-acyltransferases (Nat)"/>
    <property type="match status" value="1"/>
</dbReference>
<gene>
    <name evidence="3" type="ORF">ACFQV2_37780</name>
</gene>
<feature type="domain" description="N-acetyltransferase" evidence="2">
    <location>
        <begin position="6"/>
        <end position="92"/>
    </location>
</feature>
<evidence type="ECO:0000313" key="3">
    <source>
        <dbReference type="EMBL" id="MFC7618275.1"/>
    </source>
</evidence>
<evidence type="ECO:0000259" key="1">
    <source>
        <dbReference type="PROSITE" id="PS51186"/>
    </source>
</evidence>
<comment type="caution">
    <text evidence="3">The sequence shown here is derived from an EMBL/GenBank/DDBJ whole genome shotgun (WGS) entry which is preliminary data.</text>
</comment>
<feature type="domain" description="N-acetyltransferase" evidence="1">
    <location>
        <begin position="1"/>
        <end position="99"/>
    </location>
</feature>
<dbReference type="PANTHER" id="PTHR31435">
    <property type="entry name" value="PROTEIN NATD1"/>
    <property type="match status" value="1"/>
</dbReference>
<dbReference type="PANTHER" id="PTHR31435:SF10">
    <property type="entry name" value="BSR4717 PROTEIN"/>
    <property type="match status" value="1"/>
</dbReference>
<dbReference type="PROSITE" id="PS51186">
    <property type="entry name" value="GNAT"/>
    <property type="match status" value="1"/>
</dbReference>
<dbReference type="Gene3D" id="3.40.630.30">
    <property type="match status" value="1"/>
</dbReference>
<dbReference type="InterPro" id="IPR045057">
    <property type="entry name" value="Gcn5-rel_NAT"/>
</dbReference>